<evidence type="ECO:0000259" key="2">
    <source>
        <dbReference type="Pfam" id="PF00248"/>
    </source>
</evidence>
<evidence type="ECO:0000313" key="4">
    <source>
        <dbReference type="Proteomes" id="UP000256690"/>
    </source>
</evidence>
<dbReference type="Gene3D" id="3.20.20.100">
    <property type="entry name" value="NADP-dependent oxidoreductase domain"/>
    <property type="match status" value="1"/>
</dbReference>
<dbReference type="PANTHER" id="PTHR11732">
    <property type="entry name" value="ALDO/KETO REDUCTASE"/>
    <property type="match status" value="1"/>
</dbReference>
<dbReference type="SUPFAM" id="SSF51430">
    <property type="entry name" value="NAD(P)-linked oxidoreductase"/>
    <property type="match status" value="1"/>
</dbReference>
<dbReference type="AlphaFoldDB" id="A0A3D8S4Z2"/>
<dbReference type="GO" id="GO:0016491">
    <property type="term" value="F:oxidoreductase activity"/>
    <property type="evidence" value="ECO:0007669"/>
    <property type="project" value="UniProtKB-KW"/>
</dbReference>
<dbReference type="RefSeq" id="XP_026604234.1">
    <property type="nucleotide sequence ID" value="XM_026746754.1"/>
</dbReference>
<comment type="caution">
    <text evidence="3">The sequence shown here is derived from an EMBL/GenBank/DDBJ whole genome shotgun (WGS) entry which is preliminary data.</text>
</comment>
<dbReference type="GeneID" id="38115108"/>
<proteinExistence type="predicted"/>
<protein>
    <recommendedName>
        <fullName evidence="2">NADP-dependent oxidoreductase domain-containing protein</fullName>
    </recommendedName>
</protein>
<feature type="domain" description="NADP-dependent oxidoreductase" evidence="2">
    <location>
        <begin position="55"/>
        <end position="353"/>
    </location>
</feature>
<evidence type="ECO:0000256" key="1">
    <source>
        <dbReference type="ARBA" id="ARBA00023002"/>
    </source>
</evidence>
<evidence type="ECO:0000313" key="3">
    <source>
        <dbReference type="EMBL" id="RDW81181.1"/>
    </source>
</evidence>
<dbReference type="Proteomes" id="UP000256690">
    <property type="component" value="Unassembled WGS sequence"/>
</dbReference>
<dbReference type="EMBL" id="PVWQ01000005">
    <property type="protein sequence ID" value="RDW81181.1"/>
    <property type="molecule type" value="Genomic_DNA"/>
</dbReference>
<name>A0A3D8S4Z2_9EURO</name>
<dbReference type="InterPro" id="IPR036812">
    <property type="entry name" value="NAD(P)_OxRdtase_dom_sf"/>
</dbReference>
<gene>
    <name evidence="3" type="ORF">DSM5745_04738</name>
</gene>
<keyword evidence="1" id="KW-0560">Oxidoreductase</keyword>
<organism evidence="3 4">
    <name type="scientific">Aspergillus mulundensis</name>
    <dbReference type="NCBI Taxonomy" id="1810919"/>
    <lineage>
        <taxon>Eukaryota</taxon>
        <taxon>Fungi</taxon>
        <taxon>Dikarya</taxon>
        <taxon>Ascomycota</taxon>
        <taxon>Pezizomycotina</taxon>
        <taxon>Eurotiomycetes</taxon>
        <taxon>Eurotiomycetidae</taxon>
        <taxon>Eurotiales</taxon>
        <taxon>Aspergillaceae</taxon>
        <taxon>Aspergillus</taxon>
        <taxon>Aspergillus subgen. Nidulantes</taxon>
    </lineage>
</organism>
<dbReference type="STRING" id="1810919.A0A3D8S4Z2"/>
<dbReference type="InterPro" id="IPR020471">
    <property type="entry name" value="AKR"/>
</dbReference>
<dbReference type="Pfam" id="PF00248">
    <property type="entry name" value="Aldo_ket_red"/>
    <property type="match status" value="1"/>
</dbReference>
<dbReference type="OrthoDB" id="416253at2759"/>
<dbReference type="CDD" id="cd19071">
    <property type="entry name" value="AKR_AKR1-5-like"/>
    <property type="match status" value="1"/>
</dbReference>
<keyword evidence="4" id="KW-1185">Reference proteome</keyword>
<dbReference type="PRINTS" id="PR00069">
    <property type="entry name" value="ALDKETRDTASE"/>
</dbReference>
<reference evidence="3 4" key="1">
    <citation type="journal article" date="2018" name="IMA Fungus">
        <title>IMA Genome-F 9: Draft genome sequence of Annulohypoxylon stygium, Aspergillus mulundensis, Berkeleyomyces basicola (syn. Thielaviopsis basicola), Ceratocystis smalleyi, two Cercospora beticola strains, Coleophoma cylindrospora, Fusarium fracticaudum, Phialophora cf. hyalina, and Morchella septimelata.</title>
        <authorList>
            <person name="Wingfield B.D."/>
            <person name="Bills G.F."/>
            <person name="Dong Y."/>
            <person name="Huang W."/>
            <person name="Nel W.J."/>
            <person name="Swalarsk-Parry B.S."/>
            <person name="Vaghefi N."/>
            <person name="Wilken P.M."/>
            <person name="An Z."/>
            <person name="de Beer Z.W."/>
            <person name="De Vos L."/>
            <person name="Chen L."/>
            <person name="Duong T.A."/>
            <person name="Gao Y."/>
            <person name="Hammerbacher A."/>
            <person name="Kikkert J.R."/>
            <person name="Li Y."/>
            <person name="Li H."/>
            <person name="Li K."/>
            <person name="Li Q."/>
            <person name="Liu X."/>
            <person name="Ma X."/>
            <person name="Naidoo K."/>
            <person name="Pethybridge S.J."/>
            <person name="Sun J."/>
            <person name="Steenkamp E.T."/>
            <person name="van der Nest M.A."/>
            <person name="van Wyk S."/>
            <person name="Wingfield M.J."/>
            <person name="Xiong C."/>
            <person name="Yue Q."/>
            <person name="Zhang X."/>
        </authorList>
    </citation>
    <scope>NUCLEOTIDE SEQUENCE [LARGE SCALE GENOMIC DNA]</scope>
    <source>
        <strain evidence="3 4">DSM 5745</strain>
    </source>
</reference>
<dbReference type="InterPro" id="IPR023210">
    <property type="entry name" value="NADP_OxRdtase_dom"/>
</dbReference>
<sequence>MNTRHFLRPISQASRFMLGPWANTANASRQISNYTGKTFTLNTGAQIPAIGCGTFQDKEQQEGAVLEALKAGVRLIDTARVYAPRSRYLSSFSTDQGKKAEVANPDYSYDTESFIGTAIQKSSVPRDEIFLTTKLWCNSFHPDDVESALDDSLRDLQTDYVDLFMLHYPCTFARGEDRFPKGEDGLMRMGETTYVDTWKALQEIMKRTGKIKAIGVSNFSQAEVENLIAAGMPPAVHQMEVHPFLSQKAFTAWHKTRGIHVQQFSPLGNMNSFYREVSWSNGRANRGRLLDEPVLHELGAKYNKSPAQVALAWGVNHGRSVIPKSTIPWQIRQNVESVFVLDQEDMEKIDALNADLRFNTPDEAYRWPLYQGLDGV</sequence>
<accession>A0A3D8S4Z2</accession>